<feature type="region of interest" description="Disordered" evidence="1">
    <location>
        <begin position="1"/>
        <end position="21"/>
    </location>
</feature>
<evidence type="ECO:0000313" key="2">
    <source>
        <dbReference type="EMBL" id="GIY63041.1"/>
    </source>
</evidence>
<accession>A0AAV4UYS6</accession>
<name>A0AAV4UYS6_9ARAC</name>
<dbReference type="AlphaFoldDB" id="A0AAV4UYS6"/>
<dbReference type="EMBL" id="BPLQ01012157">
    <property type="protein sequence ID" value="GIY63041.1"/>
    <property type="molecule type" value="Genomic_DNA"/>
</dbReference>
<evidence type="ECO:0000256" key="1">
    <source>
        <dbReference type="SAM" id="MobiDB-lite"/>
    </source>
</evidence>
<protein>
    <submittedName>
        <fullName evidence="2">Uncharacterized protein</fullName>
    </submittedName>
</protein>
<evidence type="ECO:0000313" key="3">
    <source>
        <dbReference type="Proteomes" id="UP001054837"/>
    </source>
</evidence>
<comment type="caution">
    <text evidence="2">The sequence shown here is derived from an EMBL/GenBank/DDBJ whole genome shotgun (WGS) entry which is preliminary data.</text>
</comment>
<sequence length="92" mass="11013">MKQRGSPTRERKRKQSEETSRKRKCIVVLIGYSTLGQETLLVRCDYYFSSVSLIREKEEWAVTRGKFLLMRWLRALCYFVNVRILLGLRRNP</sequence>
<dbReference type="Proteomes" id="UP001054837">
    <property type="component" value="Unassembled WGS sequence"/>
</dbReference>
<keyword evidence="3" id="KW-1185">Reference proteome</keyword>
<gene>
    <name evidence="2" type="ORF">CDAR_33951</name>
</gene>
<reference evidence="2 3" key="1">
    <citation type="submission" date="2021-06" db="EMBL/GenBank/DDBJ databases">
        <title>Caerostris darwini draft genome.</title>
        <authorList>
            <person name="Kono N."/>
            <person name="Arakawa K."/>
        </authorList>
    </citation>
    <scope>NUCLEOTIDE SEQUENCE [LARGE SCALE GENOMIC DNA]</scope>
</reference>
<organism evidence="2 3">
    <name type="scientific">Caerostris darwini</name>
    <dbReference type="NCBI Taxonomy" id="1538125"/>
    <lineage>
        <taxon>Eukaryota</taxon>
        <taxon>Metazoa</taxon>
        <taxon>Ecdysozoa</taxon>
        <taxon>Arthropoda</taxon>
        <taxon>Chelicerata</taxon>
        <taxon>Arachnida</taxon>
        <taxon>Araneae</taxon>
        <taxon>Araneomorphae</taxon>
        <taxon>Entelegynae</taxon>
        <taxon>Araneoidea</taxon>
        <taxon>Araneidae</taxon>
        <taxon>Caerostris</taxon>
    </lineage>
</organism>
<proteinExistence type="predicted"/>